<evidence type="ECO:0000313" key="1">
    <source>
        <dbReference type="EMBL" id="XCB25150.1"/>
    </source>
</evidence>
<proteinExistence type="predicted"/>
<sequence>MLLVEDEIRLTEDVGHALREGQGFTVDHAEDGRMGLDGLTVLRRLRERGNSTGGESA</sequence>
<dbReference type="AlphaFoldDB" id="A0AAU7Z8I7"/>
<reference evidence="1" key="1">
    <citation type="submission" date="2023-08" db="EMBL/GenBank/DDBJ databases">
        <authorList>
            <person name="Messyasz A."/>
            <person name="Mannisto M.K."/>
            <person name="Kerkhof L.J."/>
            <person name="Haggblom M."/>
        </authorList>
    </citation>
    <scope>NUCLEOTIDE SEQUENCE</scope>
    <source>
        <strain evidence="1">M8UP23</strain>
    </source>
</reference>
<reference evidence="1" key="2">
    <citation type="journal article" date="2024" name="Environ. Microbiol.">
        <title>Genome analysis and description of Tunturibacter gen. nov. expands the diversity of Terriglobia in tundra soils.</title>
        <authorList>
            <person name="Messyasz A."/>
            <person name="Mannisto M.K."/>
            <person name="Kerkhof L.J."/>
            <person name="Haggblom M.M."/>
        </authorList>
    </citation>
    <scope>NUCLEOTIDE SEQUENCE</scope>
    <source>
        <strain evidence="1">M8UP23</strain>
    </source>
</reference>
<dbReference type="InterPro" id="IPR011006">
    <property type="entry name" value="CheY-like_superfamily"/>
</dbReference>
<gene>
    <name evidence="1" type="ORF">RBB75_11860</name>
</gene>
<name>A0AAU7Z8I7_9BACT</name>
<dbReference type="KEGG" id="temp:RBB75_11860"/>
<dbReference type="RefSeq" id="WP_353068220.1">
    <property type="nucleotide sequence ID" value="NZ_CP132932.1"/>
</dbReference>
<dbReference type="EMBL" id="CP132932">
    <property type="protein sequence ID" value="XCB25150.1"/>
    <property type="molecule type" value="Genomic_DNA"/>
</dbReference>
<protein>
    <recommendedName>
        <fullName evidence="2">Response regulatory domain-containing protein</fullName>
    </recommendedName>
</protein>
<dbReference type="SUPFAM" id="SSF52172">
    <property type="entry name" value="CheY-like"/>
    <property type="match status" value="1"/>
</dbReference>
<organism evidence="1">
    <name type="scientific">Tunturiibacter empetritectus</name>
    <dbReference type="NCBI Taxonomy" id="3069691"/>
    <lineage>
        <taxon>Bacteria</taxon>
        <taxon>Pseudomonadati</taxon>
        <taxon>Acidobacteriota</taxon>
        <taxon>Terriglobia</taxon>
        <taxon>Terriglobales</taxon>
        <taxon>Acidobacteriaceae</taxon>
        <taxon>Tunturiibacter</taxon>
    </lineage>
</organism>
<accession>A0AAU7Z8I7</accession>
<evidence type="ECO:0008006" key="2">
    <source>
        <dbReference type="Google" id="ProtNLM"/>
    </source>
</evidence>